<feature type="transmembrane region" description="Helical" evidence="8">
    <location>
        <begin position="502"/>
        <end position="527"/>
    </location>
</feature>
<dbReference type="InterPro" id="IPR035906">
    <property type="entry name" value="MetI-like_sf"/>
</dbReference>
<keyword evidence="13" id="KW-1185">Reference proteome</keyword>
<proteinExistence type="inferred from homology"/>
<keyword evidence="4 8" id="KW-0812">Transmembrane</keyword>
<dbReference type="GO" id="GO:0016747">
    <property type="term" value="F:acyltransferase activity, transferring groups other than amino-acyl groups"/>
    <property type="evidence" value="ECO:0007669"/>
    <property type="project" value="InterPro"/>
</dbReference>
<evidence type="ECO:0000256" key="9">
    <source>
        <dbReference type="SAM" id="MobiDB-lite"/>
    </source>
</evidence>
<dbReference type="CDD" id="cd06261">
    <property type="entry name" value="TM_PBP2"/>
    <property type="match status" value="1"/>
</dbReference>
<evidence type="ECO:0000313" key="12">
    <source>
        <dbReference type="EMBL" id="KAB1643548.1"/>
    </source>
</evidence>
<accession>A0A7J5BE40</accession>
<dbReference type="InterPro" id="IPR000515">
    <property type="entry name" value="MetI-like"/>
</dbReference>
<reference evidence="12 13" key="1">
    <citation type="submission" date="2019-09" db="EMBL/GenBank/DDBJ databases">
        <title>Phylogeny of genus Pseudoclavibacter and closely related genus.</title>
        <authorList>
            <person name="Li Y."/>
        </authorList>
    </citation>
    <scope>NUCLEOTIDE SEQUENCE [LARGE SCALE GENOMIC DNA]</scope>
    <source>
        <strain evidence="12 13">KCTC 13959</strain>
    </source>
</reference>
<dbReference type="InterPro" id="IPR000182">
    <property type="entry name" value="GNAT_dom"/>
</dbReference>
<dbReference type="PANTHER" id="PTHR30614:SF0">
    <property type="entry name" value="L-CYSTINE TRANSPORT SYSTEM PERMEASE PROTEIN TCYL"/>
    <property type="match status" value="1"/>
</dbReference>
<evidence type="ECO:0000256" key="4">
    <source>
        <dbReference type="ARBA" id="ARBA00022692"/>
    </source>
</evidence>
<evidence type="ECO:0000256" key="3">
    <source>
        <dbReference type="ARBA" id="ARBA00022475"/>
    </source>
</evidence>
<keyword evidence="2 8" id="KW-0813">Transport</keyword>
<dbReference type="Proteomes" id="UP000433493">
    <property type="component" value="Unassembled WGS sequence"/>
</dbReference>
<dbReference type="SUPFAM" id="SSF161098">
    <property type="entry name" value="MetI-like"/>
    <property type="match status" value="1"/>
</dbReference>
<evidence type="ECO:0000256" key="6">
    <source>
        <dbReference type="ARBA" id="ARBA00022989"/>
    </source>
</evidence>
<organism evidence="12 13">
    <name type="scientific">Gulosibacter chungangensis</name>
    <dbReference type="NCBI Taxonomy" id="979746"/>
    <lineage>
        <taxon>Bacteria</taxon>
        <taxon>Bacillati</taxon>
        <taxon>Actinomycetota</taxon>
        <taxon>Actinomycetes</taxon>
        <taxon>Micrococcales</taxon>
        <taxon>Microbacteriaceae</taxon>
        <taxon>Gulosibacter</taxon>
    </lineage>
</organism>
<dbReference type="Gene3D" id="1.10.3720.10">
    <property type="entry name" value="MetI-like"/>
    <property type="match status" value="1"/>
</dbReference>
<evidence type="ECO:0000259" key="11">
    <source>
        <dbReference type="PROSITE" id="PS51186"/>
    </source>
</evidence>
<evidence type="ECO:0000256" key="7">
    <source>
        <dbReference type="ARBA" id="ARBA00023136"/>
    </source>
</evidence>
<dbReference type="InterPro" id="IPR010065">
    <property type="entry name" value="AA_ABC_transptr_permease_3TM"/>
</dbReference>
<sequence>MAVPFVSVQELPHRLGRTNPTRQVQGGTVTTADTTTGTTTRVETVHPRDPRVQPVLEDLVHEYSTRYSDIEGHDARSEVYSNLEVYTAEQQGTFVLLLDGEIALAAGAGKRLDDDTIEFKKIWTNPERRGEGLGSRLLAALEDAARELGYRKVFLTTGPRQPEADRLYERNGYTAHFTPGAYTVHPYTKALVPEADGTTLPAGLEKIGVDFNELVGGKPKVAEAQATHDFEPTSVNTDIRGTGAGESGVGPGSGKVAQDARPARRIIRRRNYGRWIFATIALFLVAQFVVSMFKNPNWHWDVFAQYVFSKAIVDGVVLTLALTAIAAVIGFVLGAVLAVMKMSDSPILQSLASGYIWFFRAVPLVVQLVVWYNLGYLWPTLGFGTPFTTDFWLYEFNTVTLISAFTAAILGLSLHEAAYSAEIIRGGLLAVDQGQLEASRALGLPRATRFFRIVLPQALRSIVPNAFNSVIGLVKGTSVVFIVALPELFYTAQVIYNRNQMVIPLLLVTVAWYAVITTALNIVQFYIERHYAKGHERELPPTPFQRIQRWFGARRPNPVPVPTGAGSASAPASRASASSPVTGTR</sequence>
<evidence type="ECO:0000256" key="2">
    <source>
        <dbReference type="ARBA" id="ARBA00022448"/>
    </source>
</evidence>
<feature type="region of interest" description="Disordered" evidence="9">
    <location>
        <begin position="17"/>
        <end position="40"/>
    </location>
</feature>
<feature type="transmembrane region" description="Helical" evidence="8">
    <location>
        <begin position="470"/>
        <end position="490"/>
    </location>
</feature>
<dbReference type="GO" id="GO:0043190">
    <property type="term" value="C:ATP-binding cassette (ABC) transporter complex"/>
    <property type="evidence" value="ECO:0007669"/>
    <property type="project" value="InterPro"/>
</dbReference>
<feature type="transmembrane region" description="Helical" evidence="8">
    <location>
        <begin position="352"/>
        <end position="372"/>
    </location>
</feature>
<evidence type="ECO:0000259" key="10">
    <source>
        <dbReference type="PROSITE" id="PS50928"/>
    </source>
</evidence>
<evidence type="ECO:0000256" key="1">
    <source>
        <dbReference type="ARBA" id="ARBA00004651"/>
    </source>
</evidence>
<protein>
    <submittedName>
        <fullName evidence="12">ABC transporter permease subunit</fullName>
    </submittedName>
</protein>
<feature type="compositionally biased region" description="Low complexity" evidence="9">
    <location>
        <begin position="564"/>
        <end position="585"/>
    </location>
</feature>
<evidence type="ECO:0000256" key="5">
    <source>
        <dbReference type="ARBA" id="ARBA00022970"/>
    </source>
</evidence>
<comment type="caution">
    <text evidence="12">The sequence shown here is derived from an EMBL/GenBank/DDBJ whole genome shotgun (WGS) entry which is preliminary data.</text>
</comment>
<keyword evidence="6 8" id="KW-1133">Transmembrane helix</keyword>
<keyword evidence="5" id="KW-0029">Amino-acid transport</keyword>
<feature type="region of interest" description="Disordered" evidence="9">
    <location>
        <begin position="556"/>
        <end position="585"/>
    </location>
</feature>
<dbReference type="InterPro" id="IPR016181">
    <property type="entry name" value="Acyl_CoA_acyltransferase"/>
</dbReference>
<feature type="transmembrane region" description="Helical" evidence="8">
    <location>
        <begin position="392"/>
        <end position="414"/>
    </location>
</feature>
<keyword evidence="7 8" id="KW-0472">Membrane</keyword>
<evidence type="ECO:0000256" key="8">
    <source>
        <dbReference type="RuleBase" id="RU363032"/>
    </source>
</evidence>
<comment type="similarity">
    <text evidence="8">Belongs to the binding-protein-dependent transport system permease family.</text>
</comment>
<dbReference type="EMBL" id="WBKB01000003">
    <property type="protein sequence ID" value="KAB1643548.1"/>
    <property type="molecule type" value="Genomic_DNA"/>
</dbReference>
<dbReference type="Pfam" id="PF00583">
    <property type="entry name" value="Acetyltransf_1"/>
    <property type="match status" value="1"/>
</dbReference>
<evidence type="ECO:0000313" key="13">
    <source>
        <dbReference type="Proteomes" id="UP000433493"/>
    </source>
</evidence>
<feature type="region of interest" description="Disordered" evidence="9">
    <location>
        <begin position="233"/>
        <end position="257"/>
    </location>
</feature>
<feature type="transmembrane region" description="Helical" evidence="8">
    <location>
        <begin position="272"/>
        <end position="293"/>
    </location>
</feature>
<dbReference type="NCBIfam" id="TIGR01726">
    <property type="entry name" value="HEQRo_perm_3TM"/>
    <property type="match status" value="1"/>
</dbReference>
<gene>
    <name evidence="12" type="ORF">F8O05_06590</name>
</gene>
<dbReference type="CDD" id="cd04301">
    <property type="entry name" value="NAT_SF"/>
    <property type="match status" value="1"/>
</dbReference>
<dbReference type="OrthoDB" id="92598at2"/>
<dbReference type="GO" id="GO:0022857">
    <property type="term" value="F:transmembrane transporter activity"/>
    <property type="evidence" value="ECO:0007669"/>
    <property type="project" value="InterPro"/>
</dbReference>
<feature type="compositionally biased region" description="Low complexity" evidence="9">
    <location>
        <begin position="26"/>
        <end position="40"/>
    </location>
</feature>
<dbReference type="AlphaFoldDB" id="A0A7J5BE40"/>
<dbReference type="PROSITE" id="PS50928">
    <property type="entry name" value="ABC_TM1"/>
    <property type="match status" value="1"/>
</dbReference>
<dbReference type="PROSITE" id="PS51186">
    <property type="entry name" value="GNAT"/>
    <property type="match status" value="1"/>
</dbReference>
<dbReference type="GO" id="GO:0006865">
    <property type="term" value="P:amino acid transport"/>
    <property type="evidence" value="ECO:0007669"/>
    <property type="project" value="UniProtKB-KW"/>
</dbReference>
<dbReference type="SUPFAM" id="SSF55729">
    <property type="entry name" value="Acyl-CoA N-acyltransferases (Nat)"/>
    <property type="match status" value="1"/>
</dbReference>
<feature type="domain" description="N-acetyltransferase" evidence="11">
    <location>
        <begin position="43"/>
        <end position="192"/>
    </location>
</feature>
<dbReference type="Gene3D" id="3.40.630.30">
    <property type="match status" value="1"/>
</dbReference>
<comment type="subcellular location">
    <subcellularLocation>
        <location evidence="1 8">Cell membrane</location>
        <topology evidence="1 8">Multi-pass membrane protein</topology>
    </subcellularLocation>
</comment>
<dbReference type="InterPro" id="IPR043429">
    <property type="entry name" value="ArtM/GltK/GlnP/TcyL/YhdX-like"/>
</dbReference>
<dbReference type="Pfam" id="PF00528">
    <property type="entry name" value="BPD_transp_1"/>
    <property type="match status" value="1"/>
</dbReference>
<name>A0A7J5BE40_9MICO</name>
<dbReference type="PANTHER" id="PTHR30614">
    <property type="entry name" value="MEMBRANE COMPONENT OF AMINO ACID ABC TRANSPORTER"/>
    <property type="match status" value="1"/>
</dbReference>
<feature type="transmembrane region" description="Helical" evidence="8">
    <location>
        <begin position="316"/>
        <end position="340"/>
    </location>
</feature>
<feature type="domain" description="ABC transmembrane type-1" evidence="10">
    <location>
        <begin position="316"/>
        <end position="524"/>
    </location>
</feature>
<keyword evidence="3" id="KW-1003">Cell membrane</keyword>
<feature type="compositionally biased region" description="Gly residues" evidence="9">
    <location>
        <begin position="242"/>
        <end position="253"/>
    </location>
</feature>